<evidence type="ECO:0000256" key="2">
    <source>
        <dbReference type="ARBA" id="ARBA00022737"/>
    </source>
</evidence>
<feature type="region of interest" description="Disordered" evidence="5">
    <location>
        <begin position="224"/>
        <end position="243"/>
    </location>
</feature>
<name>A0A2R5FZT5_9STRA</name>
<protein>
    <submittedName>
        <fullName evidence="7">Acyl-coenzyme A thioesterase 9, mitochondrial</fullName>
    </submittedName>
</protein>
<keyword evidence="2" id="KW-0677">Repeat</keyword>
<dbReference type="PROSITE" id="PS51770">
    <property type="entry name" value="HOTDOG_ACOT"/>
    <property type="match status" value="2"/>
</dbReference>
<dbReference type="GO" id="GO:0006637">
    <property type="term" value="P:acyl-CoA metabolic process"/>
    <property type="evidence" value="ECO:0007669"/>
    <property type="project" value="TreeGrafter"/>
</dbReference>
<dbReference type="PANTHER" id="PTHR12655">
    <property type="entry name" value="ACYL-COA THIOESTERASE"/>
    <property type="match status" value="1"/>
</dbReference>
<evidence type="ECO:0000256" key="4">
    <source>
        <dbReference type="ARBA" id="ARBA00022946"/>
    </source>
</evidence>
<evidence type="ECO:0000256" key="1">
    <source>
        <dbReference type="ARBA" id="ARBA00010458"/>
    </source>
</evidence>
<evidence type="ECO:0000256" key="5">
    <source>
        <dbReference type="SAM" id="MobiDB-lite"/>
    </source>
</evidence>
<feature type="domain" description="HotDog ACOT-type" evidence="6">
    <location>
        <begin position="84"/>
        <end position="208"/>
    </location>
</feature>
<dbReference type="Proteomes" id="UP000241890">
    <property type="component" value="Unassembled WGS sequence"/>
</dbReference>
<keyword evidence="8" id="KW-1185">Reference proteome</keyword>
<dbReference type="GO" id="GO:0047617">
    <property type="term" value="F:fatty acyl-CoA hydrolase activity"/>
    <property type="evidence" value="ECO:0007669"/>
    <property type="project" value="TreeGrafter"/>
</dbReference>
<dbReference type="InterPro" id="IPR033120">
    <property type="entry name" value="HOTDOG_ACOT"/>
</dbReference>
<evidence type="ECO:0000259" key="6">
    <source>
        <dbReference type="PROSITE" id="PS51770"/>
    </source>
</evidence>
<sequence>MLARLGGSRAAVQRTVTAQPRWRYAALSSSKDGRRGDDGAGQHKTPIVNLLWELRDAVRREREVGAVRKSESKTLAEDDDSLEPQTPISTEVLYEFSKDASLKDKYLNPWHRIRVGNVIEDLDALAGNVAFQHCSANHQDMSSTMLVTASVDRITMLHRASLEDDVKLSGCVSWVGTSSMEIKMQALSSWSQEPFLEALFTFVARDRVTGRARRINPLKPETPAEKAAFEAGRKRADHRKQMRKQHKDAKFYRSYLEDVLASELKDSDEAITIEQAANALYNNAKPRLFMPAIALKNAVRLSETRLSNTFIMQPQERNTAGRIFGGFLVRRAYELAFATAYVFGGAVPRFSEVDEVVFRTPVDVGDLVHFESCVLFTSKTLHANPSIHVEILASVVNPEATNTHVSNSFNFTFEVPPGSQPLSTVLPETRDEALNIATRFYGDVAQKIEDETLLSEATRDGA</sequence>
<feature type="compositionally biased region" description="Basic and acidic residues" evidence="5">
    <location>
        <begin position="224"/>
        <end position="234"/>
    </location>
</feature>
<dbReference type="SUPFAM" id="SSF54637">
    <property type="entry name" value="Thioesterase/thiol ester dehydrase-isomerase"/>
    <property type="match status" value="2"/>
</dbReference>
<dbReference type="AlphaFoldDB" id="A0A2R5FZT5"/>
<gene>
    <name evidence="7" type="ORF">FCC1311_001811</name>
</gene>
<keyword evidence="4" id="KW-0809">Transit peptide</keyword>
<dbReference type="FunFam" id="3.10.129.10:FF:000032">
    <property type="entry name" value="Acyl-CoA thioester hydrolase"/>
    <property type="match status" value="1"/>
</dbReference>
<reference evidence="7 8" key="1">
    <citation type="submission" date="2017-12" db="EMBL/GenBank/DDBJ databases">
        <title>Sequencing, de novo assembly and annotation of complete genome of a new Thraustochytrid species, strain FCC1311.</title>
        <authorList>
            <person name="Sedici K."/>
            <person name="Godart F."/>
            <person name="Aiese Cigliano R."/>
            <person name="Sanseverino W."/>
            <person name="Barakat M."/>
            <person name="Ortet P."/>
            <person name="Marechal E."/>
            <person name="Cagnac O."/>
            <person name="Amato A."/>
        </authorList>
    </citation>
    <scope>NUCLEOTIDE SEQUENCE [LARGE SCALE GENOMIC DNA]</scope>
</reference>
<keyword evidence="3" id="KW-0378">Hydrolase</keyword>
<dbReference type="InParanoid" id="A0A2R5FZT5"/>
<dbReference type="EMBL" id="BEYU01000005">
    <property type="protein sequence ID" value="GBG24277.1"/>
    <property type="molecule type" value="Genomic_DNA"/>
</dbReference>
<dbReference type="CDD" id="cd03442">
    <property type="entry name" value="BFIT_BACH"/>
    <property type="match status" value="2"/>
</dbReference>
<dbReference type="Gene3D" id="3.10.129.10">
    <property type="entry name" value="Hotdog Thioesterase"/>
    <property type="match status" value="2"/>
</dbReference>
<dbReference type="OrthoDB" id="331699at2759"/>
<proteinExistence type="inferred from homology"/>
<dbReference type="InterPro" id="IPR029069">
    <property type="entry name" value="HotDog_dom_sf"/>
</dbReference>
<evidence type="ECO:0000313" key="7">
    <source>
        <dbReference type="EMBL" id="GBG24277.1"/>
    </source>
</evidence>
<evidence type="ECO:0000256" key="3">
    <source>
        <dbReference type="ARBA" id="ARBA00022801"/>
    </source>
</evidence>
<accession>A0A2R5FZT5</accession>
<dbReference type="PANTHER" id="PTHR12655:SF0">
    <property type="entry name" value="ACYL-COENZYME A THIOESTERASE 9, MITOCHONDRIAL"/>
    <property type="match status" value="1"/>
</dbReference>
<evidence type="ECO:0000313" key="8">
    <source>
        <dbReference type="Proteomes" id="UP000241890"/>
    </source>
</evidence>
<comment type="similarity">
    <text evidence="1">Belongs to the acyl coenzyme A hydrolase family.</text>
</comment>
<organism evidence="7 8">
    <name type="scientific">Hondaea fermentalgiana</name>
    <dbReference type="NCBI Taxonomy" id="2315210"/>
    <lineage>
        <taxon>Eukaryota</taxon>
        <taxon>Sar</taxon>
        <taxon>Stramenopiles</taxon>
        <taxon>Bigyra</taxon>
        <taxon>Labyrinthulomycetes</taxon>
        <taxon>Thraustochytrida</taxon>
        <taxon>Thraustochytriidae</taxon>
        <taxon>Hondaea</taxon>
    </lineage>
</organism>
<comment type="caution">
    <text evidence="7">The sequence shown here is derived from an EMBL/GenBank/DDBJ whole genome shotgun (WGS) entry which is preliminary data.</text>
</comment>
<feature type="domain" description="HotDog ACOT-type" evidence="6">
    <location>
        <begin position="302"/>
        <end position="419"/>
    </location>
</feature>